<dbReference type="Proteomes" id="UP000015102">
    <property type="component" value="Unassembled WGS sequence"/>
</dbReference>
<keyword evidence="2" id="KW-0732">Signal</keyword>
<evidence type="ECO:0000256" key="1">
    <source>
        <dbReference type="SAM" id="MobiDB-lite"/>
    </source>
</evidence>
<feature type="compositionally biased region" description="Polar residues" evidence="1">
    <location>
        <begin position="118"/>
        <end position="141"/>
    </location>
</feature>
<evidence type="ECO:0000256" key="2">
    <source>
        <dbReference type="SAM" id="SignalP"/>
    </source>
</evidence>
<evidence type="ECO:0000313" key="4">
    <source>
        <dbReference type="Proteomes" id="UP000015102"/>
    </source>
</evidence>
<proteinExistence type="predicted"/>
<keyword evidence="4" id="KW-1185">Reference proteome</keyword>
<dbReference type="EMBL" id="CAQQ02108707">
    <property type="status" value="NOT_ANNOTATED_CDS"/>
    <property type="molecule type" value="Genomic_DNA"/>
</dbReference>
<feature type="chain" id="PRO_5004577798" evidence="2">
    <location>
        <begin position="22"/>
        <end position="141"/>
    </location>
</feature>
<sequence length="141" mass="15859">MNGTYLLTFVATNLLADSVWLTKFLQVQTRKCMYNISRMQSRIPYMSDIESLIAMTGSDIIPKLGSHNSLHLLRSNIMRNKTLIMGKHPNTENIDSESLGQRILELIKGVVDNRTNETENGTLPNNTIKDISNDSTTEQSS</sequence>
<reference evidence="4" key="1">
    <citation type="submission" date="2013-02" db="EMBL/GenBank/DDBJ databases">
        <authorList>
            <person name="Hughes D."/>
        </authorList>
    </citation>
    <scope>NUCLEOTIDE SEQUENCE</scope>
    <source>
        <strain>Durham</strain>
        <strain evidence="4">NC isolate 2 -- Noor lab</strain>
    </source>
</reference>
<evidence type="ECO:0000313" key="3">
    <source>
        <dbReference type="EnsemblMetazoa" id="MESCA008330-PA"/>
    </source>
</evidence>
<feature type="region of interest" description="Disordered" evidence="1">
    <location>
        <begin position="115"/>
        <end position="141"/>
    </location>
</feature>
<dbReference type="EMBL" id="CAQQ02108706">
    <property type="status" value="NOT_ANNOTATED_CDS"/>
    <property type="molecule type" value="Genomic_DNA"/>
</dbReference>
<dbReference type="AlphaFoldDB" id="T1GWZ4"/>
<protein>
    <submittedName>
        <fullName evidence="3">Uncharacterized protein</fullName>
    </submittedName>
</protein>
<reference evidence="3" key="2">
    <citation type="submission" date="2015-06" db="UniProtKB">
        <authorList>
            <consortium name="EnsemblMetazoa"/>
        </authorList>
    </citation>
    <scope>IDENTIFICATION</scope>
</reference>
<dbReference type="EnsemblMetazoa" id="MESCA008330-RA">
    <property type="protein sequence ID" value="MESCA008330-PA"/>
    <property type="gene ID" value="MESCA008330"/>
</dbReference>
<name>T1GWZ4_MEGSC</name>
<organism evidence="3 4">
    <name type="scientific">Megaselia scalaris</name>
    <name type="common">Humpbacked fly</name>
    <name type="synonym">Phora scalaris</name>
    <dbReference type="NCBI Taxonomy" id="36166"/>
    <lineage>
        <taxon>Eukaryota</taxon>
        <taxon>Metazoa</taxon>
        <taxon>Ecdysozoa</taxon>
        <taxon>Arthropoda</taxon>
        <taxon>Hexapoda</taxon>
        <taxon>Insecta</taxon>
        <taxon>Pterygota</taxon>
        <taxon>Neoptera</taxon>
        <taxon>Endopterygota</taxon>
        <taxon>Diptera</taxon>
        <taxon>Brachycera</taxon>
        <taxon>Muscomorpha</taxon>
        <taxon>Platypezoidea</taxon>
        <taxon>Phoridae</taxon>
        <taxon>Megaseliini</taxon>
        <taxon>Megaselia</taxon>
    </lineage>
</organism>
<dbReference type="HOGENOM" id="CLU_1827521_0_0_1"/>
<feature type="signal peptide" evidence="2">
    <location>
        <begin position="1"/>
        <end position="21"/>
    </location>
</feature>
<accession>T1GWZ4</accession>